<accession>A0A3N2DZK0</accession>
<keyword evidence="2" id="KW-1185">Reference proteome</keyword>
<proteinExistence type="predicted"/>
<dbReference type="EMBL" id="RKHR01000003">
    <property type="protein sequence ID" value="ROS04735.1"/>
    <property type="molecule type" value="Genomic_DNA"/>
</dbReference>
<organism evidence="1 2">
    <name type="scientific">Sinobacterium caligoides</name>
    <dbReference type="NCBI Taxonomy" id="933926"/>
    <lineage>
        <taxon>Bacteria</taxon>
        <taxon>Pseudomonadati</taxon>
        <taxon>Pseudomonadota</taxon>
        <taxon>Gammaproteobacteria</taxon>
        <taxon>Cellvibrionales</taxon>
        <taxon>Spongiibacteraceae</taxon>
        <taxon>Sinobacterium</taxon>
    </lineage>
</organism>
<reference evidence="1 2" key="1">
    <citation type="submission" date="2018-11" db="EMBL/GenBank/DDBJ databases">
        <title>Genomic Encyclopedia of Type Strains, Phase IV (KMG-IV): sequencing the most valuable type-strain genomes for metagenomic binning, comparative biology and taxonomic classification.</title>
        <authorList>
            <person name="Goeker M."/>
        </authorList>
    </citation>
    <scope>NUCLEOTIDE SEQUENCE [LARGE SCALE GENOMIC DNA]</scope>
    <source>
        <strain evidence="1 2">DSM 100316</strain>
    </source>
</reference>
<name>A0A3N2DZK0_9GAMM</name>
<dbReference type="Proteomes" id="UP000275394">
    <property type="component" value="Unassembled WGS sequence"/>
</dbReference>
<evidence type="ECO:0000313" key="1">
    <source>
        <dbReference type="EMBL" id="ROS04735.1"/>
    </source>
</evidence>
<protein>
    <submittedName>
        <fullName evidence="1">Uncharacterized protein</fullName>
    </submittedName>
</protein>
<sequence>MRQQRTGSRVWSFKDQDNRSSIYSLTGPWVKAADLISLPCRYSFGISYYVR</sequence>
<evidence type="ECO:0000313" key="2">
    <source>
        <dbReference type="Proteomes" id="UP000275394"/>
    </source>
</evidence>
<gene>
    <name evidence="1" type="ORF">EDC56_0248</name>
</gene>
<dbReference type="AlphaFoldDB" id="A0A3N2DZK0"/>
<comment type="caution">
    <text evidence="1">The sequence shown here is derived from an EMBL/GenBank/DDBJ whole genome shotgun (WGS) entry which is preliminary data.</text>
</comment>